<dbReference type="Pfam" id="PF13912">
    <property type="entry name" value="zf-C2H2_6"/>
    <property type="match status" value="3"/>
</dbReference>
<feature type="domain" description="C2H2-type" evidence="13">
    <location>
        <begin position="688"/>
        <end position="715"/>
    </location>
</feature>
<dbReference type="PANTHER" id="PTHR16515:SF66">
    <property type="entry name" value="C2H2-TYPE DOMAIN-CONTAINING PROTEIN"/>
    <property type="match status" value="1"/>
</dbReference>
<feature type="domain" description="C2H2-type" evidence="13">
    <location>
        <begin position="297"/>
        <end position="324"/>
    </location>
</feature>
<organism evidence="14 15">
    <name type="scientific">Lucilia cuprina</name>
    <name type="common">Green bottle fly</name>
    <name type="synonym">Australian sheep blowfly</name>
    <dbReference type="NCBI Taxonomy" id="7375"/>
    <lineage>
        <taxon>Eukaryota</taxon>
        <taxon>Metazoa</taxon>
        <taxon>Ecdysozoa</taxon>
        <taxon>Arthropoda</taxon>
        <taxon>Hexapoda</taxon>
        <taxon>Insecta</taxon>
        <taxon>Pterygota</taxon>
        <taxon>Neoptera</taxon>
        <taxon>Endopterygota</taxon>
        <taxon>Diptera</taxon>
        <taxon>Brachycera</taxon>
        <taxon>Muscomorpha</taxon>
        <taxon>Oestroidea</taxon>
        <taxon>Calliphoridae</taxon>
        <taxon>Luciliinae</taxon>
        <taxon>Lucilia</taxon>
    </lineage>
</organism>
<feature type="domain" description="C2H2-type" evidence="13">
    <location>
        <begin position="1170"/>
        <end position="1198"/>
    </location>
</feature>
<dbReference type="FunFam" id="3.30.160.60:FF:000032">
    <property type="entry name" value="Krueppel-like factor 4"/>
    <property type="match status" value="1"/>
</dbReference>
<feature type="domain" description="C2H2-type" evidence="13">
    <location>
        <begin position="772"/>
        <end position="800"/>
    </location>
</feature>
<keyword evidence="7" id="KW-0805">Transcription regulation</keyword>
<evidence type="ECO:0000256" key="6">
    <source>
        <dbReference type="ARBA" id="ARBA00022833"/>
    </source>
</evidence>
<feature type="domain" description="C2H2-type" evidence="13">
    <location>
        <begin position="1114"/>
        <end position="1141"/>
    </location>
</feature>
<dbReference type="FunFam" id="3.30.160.60:FF:000446">
    <property type="entry name" value="Zinc finger protein"/>
    <property type="match status" value="1"/>
</dbReference>
<evidence type="ECO:0000256" key="7">
    <source>
        <dbReference type="ARBA" id="ARBA00023015"/>
    </source>
</evidence>
<feature type="compositionally biased region" description="Basic and acidic residues" evidence="12">
    <location>
        <begin position="503"/>
        <end position="513"/>
    </location>
</feature>
<dbReference type="Gene3D" id="3.30.160.60">
    <property type="entry name" value="Classic Zinc Finger"/>
    <property type="match status" value="33"/>
</dbReference>
<feature type="domain" description="C2H2-type" evidence="13">
    <location>
        <begin position="1585"/>
        <end position="1613"/>
    </location>
</feature>
<evidence type="ECO:0000256" key="9">
    <source>
        <dbReference type="ARBA" id="ARBA00023163"/>
    </source>
</evidence>
<keyword evidence="6" id="KW-0862">Zinc</keyword>
<feature type="domain" description="C2H2-type" evidence="13">
    <location>
        <begin position="744"/>
        <end position="771"/>
    </location>
</feature>
<feature type="region of interest" description="Disordered" evidence="12">
    <location>
        <begin position="1601"/>
        <end position="1620"/>
    </location>
</feature>
<evidence type="ECO:0000256" key="8">
    <source>
        <dbReference type="ARBA" id="ARBA00023125"/>
    </source>
</evidence>
<evidence type="ECO:0000256" key="4">
    <source>
        <dbReference type="ARBA" id="ARBA00022737"/>
    </source>
</evidence>
<evidence type="ECO:0000313" key="14">
    <source>
        <dbReference type="EMBL" id="KNC26773.1"/>
    </source>
</evidence>
<sequence>MYHIQNLHFEYIRKEECNEFYKNDEFKEEKYDEVSESLNSCDVLYDCKVNDDAVNSSEEETIKVLEVRPKFSKITSSTKETNIEEENHLEETSKLSTVYEIGDPFAPNQKFEALLCPDCQELFFLKKEYDEHVVKEHNGHKCPKCDMRFRHRHHLRRHLQNMHEDCEERKQNKRLKQRIPCPYAECPKSFTLKESLNYHLEFHTMKCTFVCNFENCSKSFPTQQRLDQHQEKHTMARTFVCDFDNCNKAFANKTRLKAHQDVHALAKRYICDACGYSCRASTTLRIHKRMHTGERPYTCKICENAFTSQATLHLHMNTHATIRPYVCQICQATFANRQILERHAYTHAEEKLFKCLLCDKAFKQPHGLDGHMRRLHLEPRPKKIVTPYLTNSEPTTKCGEIFCDHLKNVTISCSFCQIKLFTYQDFLLHIENEHFENITIESNEFSENEELNVESSDDQFETLECCEILYDYKENDEENDNSSQEEEEENLNVTNIETIISKTIDEEQNHSKESSQLSNIRESDDDVASSKQKEIETCPDCQEIFLLKKEYNQHVVEQHNGHKCPKCIMRFRHRHHLKRHLQNTHDKGKTNVRFPQRVNCPHPDCPKSFRFQDALNYHLEFHTMKCTFVCDFENCTKVFPSQQRLEQHQEKHTTARTFVCDYENCNKAYLNKRNLDEHRETHATAKRYICDNCGYSCSNTTTLKIHKRIHTGERPFPCKICEKSFISQARLYLHMNTHADIRPHVCQICQATFANRGTMKRHSLIHSEEKLFKCPLCDKAFKQPNGLHGHMRESNEFEDNEEFNSNEIEDNDNLNSNEIEDNEDYNSNEIEENEDYNSNEIEENEDYNSNEDNAEVEVENSDVLETLECCEILYDLEDNGGEEHSFEDESMDVETVIIDTIEKVEDHTEEPSLHSPKNEIDEPDSPKQKNAESSICPDCKELFLLKKDYDQHVVEQHGGHKCSKCDMRFRHRHHLKRHIQNIHDKGKTHIKFKQRVNCPYPDCPKSFSFQESLNYHLEFHTMKCTFVCDFENCTKAFPSQQRLEQHQEKHNMTRKFVCDFENCGKAYLSNQSLKAHKEIHAPAKRYICDNCGYSCSTSTALKIHKRTHTGERPFTCKICEKSFTSQATLHYHTNTHVTIRPHVCEICQATFTNRHTMKRHLLIHSEKKLFKCQLCDKAFKQPQCLDGHMRGVHWEPKPKKVKNFKNISNSSETTTTFYLPATTTKCGEIFCQNFNDFFICCAFCQMKSFQFEEFLQHLKNVHINDYRQQIAKVANEYLNIEVKNESLLCEKKGDCKEWQLETQSMTDDSENVHDDGNDSNDSSEEEKFRILKKTKRRVLRKRNSKQSQSTSSEELDIPENNCNSPLNDSFSKQADSSKKKKHKDLEYSCSECTEIFAQKKHLDHHVIQLHNGYKCPQCDKRFGRSYHVTYHLKTHTIEKKFICLMENCGRGFIDEDYLKRHLEVHTMERTFICEFENCGKAFQTHRRLASHQYRHRIPKKFVCDMCGHGCRSNTELITHQRVHTGEKPFVCKVCSKPFISKTALTEHMITHSETRPHVCGICQAAFANRRVLVRHSFIHSEEKTFKCKLCESAFKHPNSLQGHMRNVHGQAKHKKGREKNNNRLNKVYNDKSLLANMLKLMRTFNFNSQPKTKCGEIFCHNTNDFTVYCTFCEMKSFSFEDFLRHLKTLHFASEMCKNESTTYCNTKLEAEEDKIYDTLIKSYNDEDQTDFENTAALDDRGFDVDDDADYCDNDSYDEPLVVLKKKLVKQRSKRRKTKTENKSDQSEEDDCRDFYSDEEFKPRLIENAAVHSCPQCGQSFKTAGLLRSHLNRTHDDKSSENSLKKEGKQIPCNECDQIFPSKKSLYGHIVDYHMGFKCNMCDKRFKQLQQRDRHEFCHTAARVFSCHIEGCDKSFTHKYYLQRHLDSHNKERKFVCDFENCSKAFHTLRCLKAHKNRHTKPKNLICDTCGYTCREYDRLRIHQRVHTGEKPYGCQECGKRFTSNAALLEHTASHTGIRSHVCSQCNATFTRQKSLHQHRLKCTASTVTATLTN</sequence>
<dbReference type="GO" id="GO:0008270">
    <property type="term" value="F:zinc ion binding"/>
    <property type="evidence" value="ECO:0007669"/>
    <property type="project" value="UniProtKB-KW"/>
</dbReference>
<feature type="domain" description="C2H2-type" evidence="13">
    <location>
        <begin position="1086"/>
        <end position="1113"/>
    </location>
</feature>
<feature type="region of interest" description="Disordered" evidence="12">
    <location>
        <begin position="788"/>
        <end position="856"/>
    </location>
</feature>
<feature type="domain" description="C2H2-type" evidence="13">
    <location>
        <begin position="1501"/>
        <end position="1528"/>
    </location>
</feature>
<feature type="domain" description="C2H2-type" evidence="13">
    <location>
        <begin position="1471"/>
        <end position="1500"/>
    </location>
</feature>
<dbReference type="Pfam" id="PF00096">
    <property type="entry name" value="zf-C2H2"/>
    <property type="match status" value="10"/>
</dbReference>
<feature type="domain" description="C2H2-type" evidence="13">
    <location>
        <begin position="353"/>
        <end position="381"/>
    </location>
</feature>
<feature type="domain" description="C2H2-type" evidence="13">
    <location>
        <begin position="628"/>
        <end position="657"/>
    </location>
</feature>
<dbReference type="OMA" id="HLEFHTM"/>
<feature type="domain" description="C2H2-type" evidence="13">
    <location>
        <begin position="996"/>
        <end position="1025"/>
    </location>
</feature>
<feature type="domain" description="C2H2-type" evidence="13">
    <location>
        <begin position="1529"/>
        <end position="1556"/>
    </location>
</feature>
<feature type="region of interest" description="Disordered" evidence="12">
    <location>
        <begin position="1305"/>
        <end position="1377"/>
    </location>
</feature>
<keyword evidence="8" id="KW-0238">DNA-binding</keyword>
<dbReference type="FunFam" id="3.30.160.60:FF:000624">
    <property type="entry name" value="zinc finger protein 697"/>
    <property type="match status" value="1"/>
</dbReference>
<dbReference type="PROSITE" id="PS00028">
    <property type="entry name" value="ZINC_FINGER_C2H2_1"/>
    <property type="match status" value="38"/>
</dbReference>
<dbReference type="FunFam" id="3.30.160.60:FF:001289">
    <property type="entry name" value="Zinc finger protein 574"/>
    <property type="match status" value="1"/>
</dbReference>
<evidence type="ECO:0000256" key="5">
    <source>
        <dbReference type="ARBA" id="ARBA00022771"/>
    </source>
</evidence>
<keyword evidence="3" id="KW-0479">Metal-binding</keyword>
<keyword evidence="9" id="KW-0804">Transcription</keyword>
<reference evidence="14 15" key="1">
    <citation type="journal article" date="2015" name="Nat. Commun.">
        <title>Lucilia cuprina genome unlocks parasitic fly biology to underpin future interventions.</title>
        <authorList>
            <person name="Anstead C.A."/>
            <person name="Korhonen P.K."/>
            <person name="Young N.D."/>
            <person name="Hall R.S."/>
            <person name="Jex A.R."/>
            <person name="Murali S.C."/>
            <person name="Hughes D.S."/>
            <person name="Lee S.F."/>
            <person name="Perry T."/>
            <person name="Stroehlein A.J."/>
            <person name="Ansell B.R."/>
            <person name="Breugelmans B."/>
            <person name="Hofmann A."/>
            <person name="Qu J."/>
            <person name="Dugan S."/>
            <person name="Lee S.L."/>
            <person name="Chao H."/>
            <person name="Dinh H."/>
            <person name="Han Y."/>
            <person name="Doddapaneni H.V."/>
            <person name="Worley K.C."/>
            <person name="Muzny D.M."/>
            <person name="Ioannidis P."/>
            <person name="Waterhouse R.M."/>
            <person name="Zdobnov E.M."/>
            <person name="James P.J."/>
            <person name="Bagnall N.H."/>
            <person name="Kotze A.C."/>
            <person name="Gibbs R.A."/>
            <person name="Richards S."/>
            <person name="Batterham P."/>
            <person name="Gasser R.B."/>
        </authorList>
    </citation>
    <scope>NUCLEOTIDE SEQUENCE [LARGE SCALE GENOMIC DNA]</scope>
    <source>
        <strain evidence="14 15">LS</strain>
        <tissue evidence="14">Full body</tissue>
    </source>
</reference>
<feature type="domain" description="C2H2-type" evidence="13">
    <location>
        <begin position="598"/>
        <end position="627"/>
    </location>
</feature>
<dbReference type="InterPro" id="IPR036236">
    <property type="entry name" value="Znf_C2H2_sf"/>
</dbReference>
<feature type="domain" description="C2H2-type" evidence="13">
    <location>
        <begin position="179"/>
        <end position="208"/>
    </location>
</feature>
<feature type="domain" description="C2H2-type" evidence="13">
    <location>
        <begin position="716"/>
        <end position="743"/>
    </location>
</feature>
<comment type="caution">
    <text evidence="14">The sequence shown here is derived from an EMBL/GenBank/DDBJ whole genome shotgun (WGS) entry which is preliminary data.</text>
</comment>
<evidence type="ECO:0000256" key="1">
    <source>
        <dbReference type="ARBA" id="ARBA00004123"/>
    </source>
</evidence>
<feature type="domain" description="C2H2-type" evidence="13">
    <location>
        <begin position="1026"/>
        <end position="1055"/>
    </location>
</feature>
<gene>
    <name evidence="14" type="ORF">FF38_06342</name>
</gene>
<dbReference type="InterPro" id="IPR013087">
    <property type="entry name" value="Znf_C2H2_type"/>
</dbReference>
<dbReference type="SUPFAM" id="SSF57667">
    <property type="entry name" value="beta-beta-alpha zinc fingers"/>
    <property type="match status" value="18"/>
</dbReference>
<feature type="domain" description="C2H2-type" evidence="13">
    <location>
        <begin position="960"/>
        <end position="988"/>
    </location>
</feature>
<dbReference type="PROSITE" id="PS50157">
    <property type="entry name" value="ZINC_FINGER_C2H2_2"/>
    <property type="match status" value="39"/>
</dbReference>
<feature type="domain" description="C2H2-type" evidence="13">
    <location>
        <begin position="1850"/>
        <end position="1878"/>
    </location>
</feature>
<dbReference type="OrthoDB" id="6077919at2759"/>
<feature type="compositionally biased region" description="Acidic residues" evidence="12">
    <location>
        <begin position="796"/>
        <end position="856"/>
    </location>
</feature>
<keyword evidence="10" id="KW-0539">Nucleus</keyword>
<feature type="domain" description="C2H2-type" evidence="13">
    <location>
        <begin position="1387"/>
        <end position="1415"/>
    </location>
</feature>
<evidence type="ECO:0000259" key="13">
    <source>
        <dbReference type="PROSITE" id="PS50157"/>
    </source>
</evidence>
<feature type="domain" description="C2H2-type" evidence="13">
    <location>
        <begin position="1876"/>
        <end position="1903"/>
    </location>
</feature>
<dbReference type="GO" id="GO:0005634">
    <property type="term" value="C:nucleus"/>
    <property type="evidence" value="ECO:0007669"/>
    <property type="project" value="UniProtKB-SubCell"/>
</dbReference>
<feature type="domain" description="C2H2-type" evidence="13">
    <location>
        <begin position="209"/>
        <end position="238"/>
    </location>
</feature>
<feature type="domain" description="C2H2-type" evidence="13">
    <location>
        <begin position="1142"/>
        <end position="1169"/>
    </location>
</feature>
<feature type="region of interest" description="Disordered" evidence="12">
    <location>
        <begin position="904"/>
        <end position="933"/>
    </location>
</feature>
<dbReference type="GO" id="GO:0003690">
    <property type="term" value="F:double-stranded DNA binding"/>
    <property type="evidence" value="ECO:0007669"/>
    <property type="project" value="UniProtKB-ARBA"/>
</dbReference>
<dbReference type="SMART" id="SM00355">
    <property type="entry name" value="ZnF_C2H2"/>
    <property type="match status" value="46"/>
</dbReference>
<feature type="domain" description="C2H2-type" evidence="13">
    <location>
        <begin position="1413"/>
        <end position="1440"/>
    </location>
</feature>
<accession>A0A0L0C352</accession>
<feature type="domain" description="C2H2-type" evidence="13">
    <location>
        <begin position="239"/>
        <end position="268"/>
    </location>
</feature>
<protein>
    <recommendedName>
        <fullName evidence="13">C2H2-type domain-containing protein</fullName>
    </recommendedName>
</protein>
<dbReference type="GO" id="GO:0006357">
    <property type="term" value="P:regulation of transcription by RNA polymerase II"/>
    <property type="evidence" value="ECO:0007669"/>
    <property type="project" value="UniProtKB-ARBA"/>
</dbReference>
<comment type="similarity">
    <text evidence="2">Belongs to the krueppel C2H2-type zinc-finger protein family.</text>
</comment>
<feature type="domain" description="C2H2-type" evidence="13">
    <location>
        <begin position="1811"/>
        <end position="1839"/>
    </location>
</feature>
<evidence type="ECO:0000256" key="3">
    <source>
        <dbReference type="ARBA" id="ARBA00022723"/>
    </source>
</evidence>
<feature type="domain" description="C2H2-type" evidence="13">
    <location>
        <begin position="1964"/>
        <end position="1991"/>
    </location>
</feature>
<feature type="domain" description="C2H2-type" evidence="13">
    <location>
        <begin position="1056"/>
        <end position="1085"/>
    </location>
</feature>
<evidence type="ECO:0000256" key="2">
    <source>
        <dbReference type="ARBA" id="ARBA00006991"/>
    </source>
</evidence>
<dbReference type="FunFam" id="3.30.160.60:FF:000688">
    <property type="entry name" value="zinc finger protein 197 isoform X1"/>
    <property type="match status" value="1"/>
</dbReference>
<dbReference type="FunFam" id="3.30.160.60:FF:002343">
    <property type="entry name" value="Zinc finger protein 33A"/>
    <property type="match status" value="1"/>
</dbReference>
<dbReference type="EMBL" id="JRES01000955">
    <property type="protein sequence ID" value="KNC26773.1"/>
    <property type="molecule type" value="Genomic_DNA"/>
</dbReference>
<feature type="domain" description="C2H2-type" evidence="13">
    <location>
        <begin position="1557"/>
        <end position="1584"/>
    </location>
</feature>
<feature type="domain" description="C2H2-type" evidence="13">
    <location>
        <begin position="1904"/>
        <end position="1933"/>
    </location>
</feature>
<feature type="region of interest" description="Disordered" evidence="12">
    <location>
        <begin position="503"/>
        <end position="528"/>
    </location>
</feature>
<dbReference type="GO" id="GO:0030674">
    <property type="term" value="F:protein-macromolecule adaptor activity"/>
    <property type="evidence" value="ECO:0007669"/>
    <property type="project" value="UniProtKB-ARBA"/>
</dbReference>
<feature type="domain" description="C2H2-type" evidence="13">
    <location>
        <begin position="140"/>
        <end position="168"/>
    </location>
</feature>
<evidence type="ECO:0000256" key="12">
    <source>
        <dbReference type="SAM" id="MobiDB-lite"/>
    </source>
</evidence>
<feature type="domain" description="C2H2-type" evidence="13">
    <location>
        <begin position="562"/>
        <end position="590"/>
    </location>
</feature>
<feature type="compositionally biased region" description="Basic residues" evidence="12">
    <location>
        <begin position="1330"/>
        <end position="1344"/>
    </location>
</feature>
<dbReference type="FunFam" id="3.30.160.60:FF:001370">
    <property type="entry name" value="Zinc finger protein"/>
    <property type="match status" value="2"/>
</dbReference>
<feature type="domain" description="C2H2-type" evidence="13">
    <location>
        <begin position="1441"/>
        <end position="1470"/>
    </location>
</feature>
<evidence type="ECO:0000313" key="15">
    <source>
        <dbReference type="Proteomes" id="UP000037069"/>
    </source>
</evidence>
<name>A0A0L0C352_LUCCU</name>
<keyword evidence="15" id="KW-1185">Reference proteome</keyword>
<dbReference type="Proteomes" id="UP000037069">
    <property type="component" value="Unassembled WGS sequence"/>
</dbReference>
<dbReference type="InterPro" id="IPR050331">
    <property type="entry name" value="Zinc_finger"/>
</dbReference>
<proteinExistence type="inferred from homology"/>
<keyword evidence="5 11" id="KW-0863">Zinc-finger</keyword>
<evidence type="ECO:0000256" key="10">
    <source>
        <dbReference type="ARBA" id="ARBA00023242"/>
    </source>
</evidence>
<feature type="domain" description="C2H2-type" evidence="13">
    <location>
        <begin position="269"/>
        <end position="296"/>
    </location>
</feature>
<keyword evidence="4" id="KW-0677">Repeat</keyword>
<feature type="domain" description="C2H2-type" evidence="13">
    <location>
        <begin position="658"/>
        <end position="687"/>
    </location>
</feature>
<feature type="domain" description="C2H2-type" evidence="13">
    <location>
        <begin position="1934"/>
        <end position="1963"/>
    </location>
</feature>
<feature type="domain" description="C2H2-type" evidence="13">
    <location>
        <begin position="325"/>
        <end position="352"/>
    </location>
</feature>
<feature type="domain" description="C2H2-type" evidence="13">
    <location>
        <begin position="1992"/>
        <end position="2019"/>
    </location>
</feature>
<comment type="subcellular location">
    <subcellularLocation>
        <location evidence="1">Nucleus</location>
    </subcellularLocation>
</comment>
<feature type="compositionally biased region" description="Basic and acidic residues" evidence="12">
    <location>
        <begin position="904"/>
        <end position="930"/>
    </location>
</feature>
<evidence type="ECO:0000256" key="11">
    <source>
        <dbReference type="PROSITE-ProRule" id="PRU00042"/>
    </source>
</evidence>
<dbReference type="PANTHER" id="PTHR16515">
    <property type="entry name" value="PR DOMAIN ZINC FINGER PROTEIN"/>
    <property type="match status" value="1"/>
</dbReference>